<dbReference type="PANTHER" id="PTHR42070">
    <property type="entry name" value="FILAMENT ASSOCIATED PROTEIN, PUTATIVE (AFU_ORTHOLOGUE AFUA_8G06630)-RELATED"/>
    <property type="match status" value="1"/>
</dbReference>
<organism evidence="2 3">
    <name type="scientific">Neohortaea acidophila</name>
    <dbReference type="NCBI Taxonomy" id="245834"/>
    <lineage>
        <taxon>Eukaryota</taxon>
        <taxon>Fungi</taxon>
        <taxon>Dikarya</taxon>
        <taxon>Ascomycota</taxon>
        <taxon>Pezizomycotina</taxon>
        <taxon>Dothideomycetes</taxon>
        <taxon>Dothideomycetidae</taxon>
        <taxon>Mycosphaerellales</taxon>
        <taxon>Teratosphaeriaceae</taxon>
        <taxon>Neohortaea</taxon>
    </lineage>
</organism>
<keyword evidence="3" id="KW-1185">Reference proteome</keyword>
<dbReference type="CDD" id="cd14686">
    <property type="entry name" value="bZIP"/>
    <property type="match status" value="1"/>
</dbReference>
<gene>
    <name evidence="2" type="ORF">BDY17DRAFT_326487</name>
</gene>
<evidence type="ECO:0000313" key="2">
    <source>
        <dbReference type="EMBL" id="KAF2480600.1"/>
    </source>
</evidence>
<evidence type="ECO:0000256" key="1">
    <source>
        <dbReference type="SAM" id="MobiDB-lite"/>
    </source>
</evidence>
<dbReference type="PANTHER" id="PTHR42070:SF1">
    <property type="entry name" value="FILAMENT ASSOCIATED PROTEIN, PUTATIVE (AFU_ORTHOLOGUE AFUA_8G06630)-RELATED"/>
    <property type="match status" value="1"/>
</dbReference>
<feature type="compositionally biased region" description="Basic residues" evidence="1">
    <location>
        <begin position="24"/>
        <end position="38"/>
    </location>
</feature>
<name>A0A6A6PKL3_9PEZI</name>
<dbReference type="EMBL" id="MU001639">
    <property type="protein sequence ID" value="KAF2480600.1"/>
    <property type="molecule type" value="Genomic_DNA"/>
</dbReference>
<feature type="region of interest" description="Disordered" evidence="1">
    <location>
        <begin position="1"/>
        <end position="38"/>
    </location>
</feature>
<proteinExistence type="predicted"/>
<dbReference type="GeneID" id="54478523"/>
<sequence length="307" mass="33475">MGSDENHAGTPASSQKSKAEQLARIRRNQQRCRERKRTHVAELESQVEALRAKIRQCEPCGSPDLPEQESALDTALRENAARRDLLSALGFDDETQLRFIESAAKRQAVYTILREERDGTTPFSSLEVADGGGNRQVDVLDPAVANWFMSAETLDKLPPALMDPSSDIAWLTESYNNYANLPQGLNNVVEPTDSMLALGAVPEPSLANGSNGLHWDSTTTSTNDYESGAGQSVERCFMDTVVQFQPGESSTVCSKALALVFRYNRKGLSMAALQSQLKAGMRAPCGTSGECRVENSVLFRVLANIST</sequence>
<evidence type="ECO:0000313" key="3">
    <source>
        <dbReference type="Proteomes" id="UP000799767"/>
    </source>
</evidence>
<evidence type="ECO:0008006" key="4">
    <source>
        <dbReference type="Google" id="ProtNLM"/>
    </source>
</evidence>
<protein>
    <recommendedName>
        <fullName evidence="4">BZIP domain-containing protein</fullName>
    </recommendedName>
</protein>
<dbReference type="OrthoDB" id="4505928at2759"/>
<accession>A0A6A6PKL3</accession>
<dbReference type="Gene3D" id="1.20.5.170">
    <property type="match status" value="1"/>
</dbReference>
<dbReference type="RefSeq" id="XP_033587170.1">
    <property type="nucleotide sequence ID" value="XM_033737521.1"/>
</dbReference>
<reference evidence="2" key="1">
    <citation type="journal article" date="2020" name="Stud. Mycol.">
        <title>101 Dothideomycetes genomes: a test case for predicting lifestyles and emergence of pathogens.</title>
        <authorList>
            <person name="Haridas S."/>
            <person name="Albert R."/>
            <person name="Binder M."/>
            <person name="Bloem J."/>
            <person name="Labutti K."/>
            <person name="Salamov A."/>
            <person name="Andreopoulos B."/>
            <person name="Baker S."/>
            <person name="Barry K."/>
            <person name="Bills G."/>
            <person name="Bluhm B."/>
            <person name="Cannon C."/>
            <person name="Castanera R."/>
            <person name="Culley D."/>
            <person name="Daum C."/>
            <person name="Ezra D."/>
            <person name="Gonzalez J."/>
            <person name="Henrissat B."/>
            <person name="Kuo A."/>
            <person name="Liang C."/>
            <person name="Lipzen A."/>
            <person name="Lutzoni F."/>
            <person name="Magnuson J."/>
            <person name="Mondo S."/>
            <person name="Nolan M."/>
            <person name="Ohm R."/>
            <person name="Pangilinan J."/>
            <person name="Park H.-J."/>
            <person name="Ramirez L."/>
            <person name="Alfaro M."/>
            <person name="Sun H."/>
            <person name="Tritt A."/>
            <person name="Yoshinaga Y."/>
            <person name="Zwiers L.-H."/>
            <person name="Turgeon B."/>
            <person name="Goodwin S."/>
            <person name="Spatafora J."/>
            <person name="Crous P."/>
            <person name="Grigoriev I."/>
        </authorList>
    </citation>
    <scope>NUCLEOTIDE SEQUENCE</scope>
    <source>
        <strain evidence="2">CBS 113389</strain>
    </source>
</reference>
<dbReference type="AlphaFoldDB" id="A0A6A6PKL3"/>
<dbReference type="Proteomes" id="UP000799767">
    <property type="component" value="Unassembled WGS sequence"/>
</dbReference>